<reference evidence="2 3" key="1">
    <citation type="journal article" date="2014" name="J. Biotechnol.">
        <title>Complete genome sequence of the actinobacterium Actinoplanes friuliensis HAG 010964, producer of the lipopeptide antibiotic friulimycin.</title>
        <authorList>
            <person name="Ruckert C."/>
            <person name="Szczepanowski R."/>
            <person name="Albersmeier A."/>
            <person name="Goesmann A."/>
            <person name="Fischer N."/>
            <person name="Steinkamper A."/>
            <person name="Puhler A."/>
            <person name="Biener R."/>
            <person name="Schwartz D."/>
            <person name="Kalinowski J."/>
        </authorList>
    </citation>
    <scope>NUCLEOTIDE SEQUENCE [LARGE SCALE GENOMIC DNA]</scope>
    <source>
        <strain evidence="2 3">DSM 7358</strain>
    </source>
</reference>
<organism evidence="2 3">
    <name type="scientific">Actinoplanes friuliensis DSM 7358</name>
    <dbReference type="NCBI Taxonomy" id="1246995"/>
    <lineage>
        <taxon>Bacteria</taxon>
        <taxon>Bacillati</taxon>
        <taxon>Actinomycetota</taxon>
        <taxon>Actinomycetes</taxon>
        <taxon>Micromonosporales</taxon>
        <taxon>Micromonosporaceae</taxon>
        <taxon>Actinoplanes</taxon>
    </lineage>
</organism>
<sequence length="318" mass="32780">MARWTAIAIGGAAALIAPAGAAHAAEQATLTLQAPASVARAGSLVVTGTFSAGPASLTVTRKDLTGSHTLPAITADAGGAFTLRDKPMIGGTNTYTVVFAGDAGHDPTNQQVSVAVSRRATKVTITTDASTYRYAATAKITAKLGTTHDSRTLCVYAQPAGGDKKKIKCGSGTVTATYKPTRRTVLSASFAGDQWYAPLTASRTVKAGAKIEEVLVGQYATSGKYKLYRTSVDPALAVRVSPAHPGGCIGFTAEQYRSGKWRTLATAKCFRLDGDSIGGGTLLGSHSSGTTYRLRASFAGDSTSGAATGAWQYLKFTK</sequence>
<dbReference type="RefSeq" id="WP_023362402.1">
    <property type="nucleotide sequence ID" value="NC_022657.1"/>
</dbReference>
<evidence type="ECO:0008006" key="4">
    <source>
        <dbReference type="Google" id="ProtNLM"/>
    </source>
</evidence>
<evidence type="ECO:0000313" key="3">
    <source>
        <dbReference type="Proteomes" id="UP000017746"/>
    </source>
</evidence>
<dbReference type="EMBL" id="CP006272">
    <property type="protein sequence ID" value="AGZ42029.1"/>
    <property type="molecule type" value="Genomic_DNA"/>
</dbReference>
<dbReference type="KEGG" id="afs:AFR_18765"/>
<proteinExistence type="predicted"/>
<dbReference type="STRING" id="1246995.AFR_18765"/>
<protein>
    <recommendedName>
        <fullName evidence="4">Ig-like domain repeat protein</fullName>
    </recommendedName>
</protein>
<dbReference type="Proteomes" id="UP000017746">
    <property type="component" value="Chromosome"/>
</dbReference>
<keyword evidence="3" id="KW-1185">Reference proteome</keyword>
<dbReference type="HOGENOM" id="CLU_873270_0_0_11"/>
<dbReference type="AlphaFoldDB" id="U5VYR0"/>
<gene>
    <name evidence="2" type="ORF">AFR_18765</name>
</gene>
<name>U5VYR0_9ACTN</name>
<accession>U5VYR0</accession>
<dbReference type="OrthoDB" id="4332189at2"/>
<feature type="chain" id="PRO_5004665501" description="Ig-like domain repeat protein" evidence="1">
    <location>
        <begin position="25"/>
        <end position="318"/>
    </location>
</feature>
<dbReference type="PATRIC" id="fig|1246995.3.peg.3811"/>
<keyword evidence="1" id="KW-0732">Signal</keyword>
<evidence type="ECO:0000313" key="2">
    <source>
        <dbReference type="EMBL" id="AGZ42029.1"/>
    </source>
</evidence>
<feature type="signal peptide" evidence="1">
    <location>
        <begin position="1"/>
        <end position="24"/>
    </location>
</feature>
<evidence type="ECO:0000256" key="1">
    <source>
        <dbReference type="SAM" id="SignalP"/>
    </source>
</evidence>